<evidence type="ECO:0000313" key="6">
    <source>
        <dbReference type="Proteomes" id="UP000663792"/>
    </source>
</evidence>
<feature type="domain" description="HTH deoR-type" evidence="4">
    <location>
        <begin position="12"/>
        <end position="67"/>
    </location>
</feature>
<dbReference type="InterPro" id="IPR036388">
    <property type="entry name" value="WH-like_DNA-bd_sf"/>
</dbReference>
<dbReference type="InterPro" id="IPR001034">
    <property type="entry name" value="DeoR_HTH"/>
</dbReference>
<dbReference type="Gene3D" id="3.40.50.1360">
    <property type="match status" value="1"/>
</dbReference>
<dbReference type="PROSITE" id="PS00894">
    <property type="entry name" value="HTH_DEOR_1"/>
    <property type="match status" value="1"/>
</dbReference>
<dbReference type="PRINTS" id="PR00037">
    <property type="entry name" value="HTHLACR"/>
</dbReference>
<dbReference type="SMART" id="SM00420">
    <property type="entry name" value="HTH_DEOR"/>
    <property type="match status" value="1"/>
</dbReference>
<name>A0A938YFX9_9ACTN</name>
<dbReference type="Pfam" id="PF00455">
    <property type="entry name" value="DeoRC"/>
    <property type="match status" value="1"/>
</dbReference>
<protein>
    <submittedName>
        <fullName evidence="5">DeoR/GlpR transcriptional regulator</fullName>
    </submittedName>
</protein>
<keyword evidence="6" id="KW-1185">Reference proteome</keyword>
<dbReference type="PANTHER" id="PTHR30363">
    <property type="entry name" value="HTH-TYPE TRANSCRIPTIONAL REGULATOR SRLR-RELATED"/>
    <property type="match status" value="1"/>
</dbReference>
<dbReference type="GO" id="GO:0003677">
    <property type="term" value="F:DNA binding"/>
    <property type="evidence" value="ECO:0007669"/>
    <property type="project" value="UniProtKB-KW"/>
</dbReference>
<sequence>MPSSRGGPVVLAAMRRAKILEEVRRTGGAKVADLTAMLGVSDMTVRRDLELLDRKGLLAKVHGGATAVETAGAIELSFEITSQREVPEKEAIAARAATLIRPGMAIAITAGSTTWTLARHLADIPDLTVVTNSLKVAEVLHAQQRPDLTVVLTGGLRTPSDGLVGPIAVQAIRSLHVDMVFMGVHGLDERAGLTTPNLMEAETNRALVDSARQLVVVADHTKWGVVALAHIAPLSAIDTLLTDDRLSEEAAEVLTEQVAEMILIPAIGEFTPALDGGPTALPRADAPAY</sequence>
<keyword evidence="1" id="KW-0805">Transcription regulation</keyword>
<dbReference type="SUPFAM" id="SSF46785">
    <property type="entry name" value="Winged helix' DNA-binding domain"/>
    <property type="match status" value="1"/>
</dbReference>
<organism evidence="5 6">
    <name type="scientific">Nakamurella leprariae</name>
    <dbReference type="NCBI Taxonomy" id="2803911"/>
    <lineage>
        <taxon>Bacteria</taxon>
        <taxon>Bacillati</taxon>
        <taxon>Actinomycetota</taxon>
        <taxon>Actinomycetes</taxon>
        <taxon>Nakamurellales</taxon>
        <taxon>Nakamurellaceae</taxon>
        <taxon>Nakamurella</taxon>
    </lineage>
</organism>
<dbReference type="Proteomes" id="UP000663792">
    <property type="component" value="Unassembled WGS sequence"/>
</dbReference>
<dbReference type="InterPro" id="IPR018356">
    <property type="entry name" value="Tscrpt_reg_HTH_DeoR_CS"/>
</dbReference>
<dbReference type="PROSITE" id="PS51000">
    <property type="entry name" value="HTH_DEOR_2"/>
    <property type="match status" value="1"/>
</dbReference>
<keyword evidence="3" id="KW-0804">Transcription</keyword>
<keyword evidence="2" id="KW-0238">DNA-binding</keyword>
<proteinExistence type="predicted"/>
<evidence type="ECO:0000259" key="4">
    <source>
        <dbReference type="PROSITE" id="PS51000"/>
    </source>
</evidence>
<comment type="caution">
    <text evidence="5">The sequence shown here is derived from an EMBL/GenBank/DDBJ whole genome shotgun (WGS) entry which is preliminary data.</text>
</comment>
<dbReference type="InterPro" id="IPR036390">
    <property type="entry name" value="WH_DNA-bd_sf"/>
</dbReference>
<accession>A0A938YFX9</accession>
<dbReference type="SMART" id="SM01134">
    <property type="entry name" value="DeoRC"/>
    <property type="match status" value="1"/>
</dbReference>
<evidence type="ECO:0000256" key="2">
    <source>
        <dbReference type="ARBA" id="ARBA00023125"/>
    </source>
</evidence>
<dbReference type="InterPro" id="IPR014036">
    <property type="entry name" value="DeoR-like_C"/>
</dbReference>
<dbReference type="AlphaFoldDB" id="A0A938YFX9"/>
<dbReference type="Gene3D" id="1.10.10.10">
    <property type="entry name" value="Winged helix-like DNA-binding domain superfamily/Winged helix DNA-binding domain"/>
    <property type="match status" value="1"/>
</dbReference>
<dbReference type="InterPro" id="IPR037171">
    <property type="entry name" value="NagB/RpiA_transferase-like"/>
</dbReference>
<dbReference type="Pfam" id="PF08220">
    <property type="entry name" value="HTH_DeoR"/>
    <property type="match status" value="1"/>
</dbReference>
<dbReference type="SUPFAM" id="SSF100950">
    <property type="entry name" value="NagB/RpiA/CoA transferase-like"/>
    <property type="match status" value="1"/>
</dbReference>
<gene>
    <name evidence="5" type="ORF">JL106_16335</name>
</gene>
<evidence type="ECO:0000313" key="5">
    <source>
        <dbReference type="EMBL" id="MBM9468853.1"/>
    </source>
</evidence>
<dbReference type="EMBL" id="JAERWK010000021">
    <property type="protein sequence ID" value="MBM9468853.1"/>
    <property type="molecule type" value="Genomic_DNA"/>
</dbReference>
<evidence type="ECO:0000256" key="3">
    <source>
        <dbReference type="ARBA" id="ARBA00023163"/>
    </source>
</evidence>
<dbReference type="PANTHER" id="PTHR30363:SF44">
    <property type="entry name" value="AGA OPERON TRANSCRIPTIONAL REPRESSOR-RELATED"/>
    <property type="match status" value="1"/>
</dbReference>
<evidence type="ECO:0000256" key="1">
    <source>
        <dbReference type="ARBA" id="ARBA00023015"/>
    </source>
</evidence>
<reference evidence="5" key="1">
    <citation type="submission" date="2021-01" db="EMBL/GenBank/DDBJ databases">
        <title>YIM 132084 draft genome.</title>
        <authorList>
            <person name="An D."/>
        </authorList>
    </citation>
    <scope>NUCLEOTIDE SEQUENCE</scope>
    <source>
        <strain evidence="5">YIM 132084</strain>
    </source>
</reference>
<dbReference type="InterPro" id="IPR050313">
    <property type="entry name" value="Carb_Metab_HTH_regulators"/>
</dbReference>
<dbReference type="GO" id="GO:0003700">
    <property type="term" value="F:DNA-binding transcription factor activity"/>
    <property type="evidence" value="ECO:0007669"/>
    <property type="project" value="InterPro"/>
</dbReference>